<sequence>MGKFEQPCEAVALVTAIRGKARMTVRFDVLAHIQNEGDVHAGPGEYVGTRGTGQRLEGFAITLEPWTRGLGLRYRADLRGQGDTGWVAGGLFVGTRGQGRALEGFRVELSGECLADYDVLYMANISGGGDTEWLANGEYCGLRGQGRYIDGLAIRIMPRRPDYRVLVSKAASRNGKPLAITASGSPRSADVVVSALDGSDLQTWDRRPVCGAEGYALINRARPNMCIARGPGPQAVLKHVSEIDTNDHCLWLDDTVPGDWNAIRSKTDLELKLNMRGDPPYADQGNALIVHPWSRAAANELWQSRKLGCDLIAGTDAVATGDILRAIHQSCYPDLFKGALTFQSSDISRIAFDFACAPMVGVPFSEIPMDPADPSSLAAFVVAFEGIELTVEGADGAWTATASLEMLARVRFQTYGSSPVYMMTLELLKGWLRVERHPEAEARLNELLMPWLIAHFNLQIFAPLRIPLVGLPGNQFSAPVVTVQPPCVTAAFAKAPHTTIAPRPTAWPFGRVLTGIGTSTLDTVLGETLAGIEVYDSWTYTDPGRSFDLRVYYRIRLGNPHFSIFPSSGNQCRLRIDLRGDGVFEIRDDFNPRVWSDGYVNCSGRLIVKDDKTIEVVVESIDAIVFDWSVAGEVYPDVTLAFGVATGKVASDYLRGRSFTLYSLPTIKAGIAGRNFEITLRDLDVGGFADTEQRPMALVTGMATVAVK</sequence>
<dbReference type="InterPro" id="IPR006637">
    <property type="entry name" value="ChW"/>
</dbReference>
<evidence type="ECO:0000313" key="2">
    <source>
        <dbReference type="Proteomes" id="UP000253782"/>
    </source>
</evidence>
<reference evidence="1 2" key="1">
    <citation type="submission" date="2018-07" db="EMBL/GenBank/DDBJ databases">
        <title>Dyella tabacisoli L4-6T, whole genome shotgun sequence.</title>
        <authorList>
            <person name="Zhou X.-K."/>
            <person name="Li W.-J."/>
            <person name="Duan Y.-Q."/>
        </authorList>
    </citation>
    <scope>NUCLEOTIDE SEQUENCE [LARGE SCALE GENOMIC DNA]</scope>
    <source>
        <strain evidence="1 2">L4-6</strain>
    </source>
</reference>
<accession>A0A369UTQ7</accession>
<dbReference type="SUPFAM" id="SSF50370">
    <property type="entry name" value="Ricin B-like lectins"/>
    <property type="match status" value="1"/>
</dbReference>
<dbReference type="EMBL" id="QQAH01000009">
    <property type="protein sequence ID" value="RDD81719.1"/>
    <property type="molecule type" value="Genomic_DNA"/>
</dbReference>
<keyword evidence="2" id="KW-1185">Reference proteome</keyword>
<protein>
    <submittedName>
        <fullName evidence="1">Uncharacterized protein</fullName>
    </submittedName>
</protein>
<dbReference type="Proteomes" id="UP000253782">
    <property type="component" value="Unassembled WGS sequence"/>
</dbReference>
<dbReference type="AlphaFoldDB" id="A0A369UTQ7"/>
<gene>
    <name evidence="1" type="ORF">DVJ77_11190</name>
</gene>
<proteinExistence type="predicted"/>
<evidence type="ECO:0000313" key="1">
    <source>
        <dbReference type="EMBL" id="RDD81719.1"/>
    </source>
</evidence>
<dbReference type="InterPro" id="IPR035992">
    <property type="entry name" value="Ricin_B-like_lectins"/>
</dbReference>
<name>A0A369UTQ7_9GAMM</name>
<organism evidence="1 2">
    <name type="scientific">Dyella tabacisoli</name>
    <dbReference type="NCBI Taxonomy" id="2282381"/>
    <lineage>
        <taxon>Bacteria</taxon>
        <taxon>Pseudomonadati</taxon>
        <taxon>Pseudomonadota</taxon>
        <taxon>Gammaproteobacteria</taxon>
        <taxon>Lysobacterales</taxon>
        <taxon>Rhodanobacteraceae</taxon>
        <taxon>Dyella</taxon>
    </lineage>
</organism>
<comment type="caution">
    <text evidence="1">The sequence shown here is derived from an EMBL/GenBank/DDBJ whole genome shotgun (WGS) entry which is preliminary data.</text>
</comment>
<dbReference type="OrthoDB" id="5511699at2"/>
<dbReference type="Pfam" id="PF07538">
    <property type="entry name" value="ChW"/>
    <property type="match status" value="2"/>
</dbReference>